<dbReference type="Gene3D" id="2.60.120.10">
    <property type="entry name" value="Jelly Rolls"/>
    <property type="match status" value="1"/>
</dbReference>
<proteinExistence type="predicted"/>
<protein>
    <submittedName>
        <fullName evidence="2">WeoA</fullName>
    </submittedName>
</protein>
<reference evidence="2" key="1">
    <citation type="journal article" date="2013" name="Foodborne Pathog. Dis.">
        <title>Identification and Characterization of Five New Molecular Serogroups of Cronobacter spp.</title>
        <authorList>
            <person name="Jarvis K.G."/>
            <person name="Yan Q.Q."/>
            <person name="Grim C.J."/>
            <person name="Power K.A."/>
            <person name="Franco A.A."/>
            <person name="Hu L."/>
            <person name="Gopinath G."/>
            <person name="Sathyamoorthy V."/>
            <person name="Kotewicz M.L."/>
            <person name="Kothary M.H."/>
            <person name="Lee C."/>
            <person name="Sadowski J."/>
            <person name="Fanning S."/>
            <person name="Tall B.D."/>
        </authorList>
    </citation>
    <scope>NUCLEOTIDE SEQUENCE</scope>
    <source>
        <strain evidence="2">LMG 23825</strain>
    </source>
</reference>
<dbReference type="CDD" id="cd20292">
    <property type="entry name" value="cupin_QdtA-like"/>
    <property type="match status" value="1"/>
</dbReference>
<evidence type="ECO:0000313" key="2">
    <source>
        <dbReference type="EMBL" id="AFI81935.1"/>
    </source>
</evidence>
<gene>
    <name evidence="2" type="primary">weoA</name>
</gene>
<name>M9NH55_9ENTR</name>
<dbReference type="InterPro" id="IPR011051">
    <property type="entry name" value="RmlC_Cupin_sf"/>
</dbReference>
<evidence type="ECO:0000259" key="1">
    <source>
        <dbReference type="Pfam" id="PF05523"/>
    </source>
</evidence>
<accession>M9NH55</accession>
<sequence length="140" mass="15916">MNIQIIPLQKHGDARGSLIALEEQKNVPFSIKRVYYMFDTQEGVRRGFHAHKQLMQLAVAVRGSCKFLLDDGVSQEVIGLDDPSQGLLIEKMVWHEMFDYSDDCVLMVLADDLYDESDYIRDYALFKKIAADGQVNANSV</sequence>
<dbReference type="InterPro" id="IPR008894">
    <property type="entry name" value="QdtA_cupin_dom"/>
</dbReference>
<dbReference type="Pfam" id="PF05523">
    <property type="entry name" value="FdtA"/>
    <property type="match status" value="1"/>
</dbReference>
<dbReference type="RefSeq" id="WP_038870803.1">
    <property type="nucleotide sequence ID" value="NZ_CP188002.1"/>
</dbReference>
<dbReference type="SUPFAM" id="SSF51182">
    <property type="entry name" value="RmlC-like cupins"/>
    <property type="match status" value="1"/>
</dbReference>
<dbReference type="EMBL" id="JQ390549">
    <property type="protein sequence ID" value="AFI81935.1"/>
    <property type="molecule type" value="Genomic_DNA"/>
</dbReference>
<feature type="domain" description="Sugar 3,4-ketoisomerase QdtA cupin" evidence="1">
    <location>
        <begin position="1"/>
        <end position="129"/>
    </location>
</feature>
<organism evidence="2">
    <name type="scientific">Cronobacter dublinensis subsp. lactaridi LMG 23825</name>
    <dbReference type="NCBI Taxonomy" id="1159496"/>
    <lineage>
        <taxon>Bacteria</taxon>
        <taxon>Pseudomonadati</taxon>
        <taxon>Pseudomonadota</taxon>
        <taxon>Gammaproteobacteria</taxon>
        <taxon>Enterobacterales</taxon>
        <taxon>Enterobacteriaceae</taxon>
        <taxon>Cronobacter</taxon>
    </lineage>
</organism>
<dbReference type="InterPro" id="IPR014710">
    <property type="entry name" value="RmlC-like_jellyroll"/>
</dbReference>
<dbReference type="AlphaFoldDB" id="M9NH55"/>